<proteinExistence type="predicted"/>
<dbReference type="Pfam" id="PF04311">
    <property type="entry name" value="DUF459"/>
    <property type="match status" value="1"/>
</dbReference>
<protein>
    <recommendedName>
        <fullName evidence="4">DUF459 domain-containing protein</fullName>
    </recommendedName>
</protein>
<feature type="region of interest" description="Disordered" evidence="1">
    <location>
        <begin position="335"/>
        <end position="426"/>
    </location>
</feature>
<dbReference type="RefSeq" id="WP_376831522.1">
    <property type="nucleotide sequence ID" value="NZ_JBHLWR010000006.1"/>
</dbReference>
<evidence type="ECO:0000256" key="1">
    <source>
        <dbReference type="SAM" id="MobiDB-lite"/>
    </source>
</evidence>
<reference evidence="3" key="1">
    <citation type="journal article" date="2019" name="Int. J. Syst. Evol. Microbiol.">
        <title>The Global Catalogue of Microorganisms (GCM) 10K type strain sequencing project: providing services to taxonomists for standard genome sequencing and annotation.</title>
        <authorList>
            <consortium name="The Broad Institute Genomics Platform"/>
            <consortium name="The Broad Institute Genome Sequencing Center for Infectious Disease"/>
            <person name="Wu L."/>
            <person name="Ma J."/>
        </authorList>
    </citation>
    <scope>NUCLEOTIDE SEQUENCE [LARGE SCALE GENOMIC DNA]</scope>
    <source>
        <strain evidence="3">CCM 7941</strain>
    </source>
</reference>
<dbReference type="EMBL" id="JBHRUV010000032">
    <property type="protein sequence ID" value="MFC3266245.1"/>
    <property type="molecule type" value="Genomic_DNA"/>
</dbReference>
<evidence type="ECO:0000313" key="3">
    <source>
        <dbReference type="Proteomes" id="UP001595536"/>
    </source>
</evidence>
<organism evidence="2 3">
    <name type="scientific">Camelimonas abortus</name>
    <dbReference type="NCBI Taxonomy" id="1017184"/>
    <lineage>
        <taxon>Bacteria</taxon>
        <taxon>Pseudomonadati</taxon>
        <taxon>Pseudomonadota</taxon>
        <taxon>Alphaproteobacteria</taxon>
        <taxon>Hyphomicrobiales</taxon>
        <taxon>Chelatococcaceae</taxon>
        <taxon>Camelimonas</taxon>
    </lineage>
</organism>
<comment type="caution">
    <text evidence="2">The sequence shown here is derived from an EMBL/GenBank/DDBJ whole genome shotgun (WGS) entry which is preliminary data.</text>
</comment>
<keyword evidence="3" id="KW-1185">Reference proteome</keyword>
<dbReference type="InterPro" id="IPR036514">
    <property type="entry name" value="SGNH_hydro_sf"/>
</dbReference>
<dbReference type="Proteomes" id="UP001595536">
    <property type="component" value="Unassembled WGS sequence"/>
</dbReference>
<dbReference type="InterPro" id="IPR007407">
    <property type="entry name" value="DUF459"/>
</dbReference>
<sequence length="426" mass="44649">MASQQQQKPRRRARRAARRMALVMAAGVALLVAPAPQPPGGGRGVALVGPATALDMDLRQPLFTRRTPASRPPQYRRAPAYEPPRQRGFLETLFGGGRAQQPAAPPAYRRRERAEPPRRVRAAPRPAPVRPQVTRTEFVYLIAAPGPSRLAEGLEAAFADRPIVGVRPLRAPRETPADAAALLAPLPAELAGQGQEAVVVIEARPEWARLDGERLRALVEDAAARLQARGAPVVWVGLPPVPSAEAPARAATVNGALKAAAQKTGGGFADAWAAFADDDGRFTAWGPTVTGETARLREDGDGALTRAGARKLAHFIALEARRLLAARHAPPSPAIADPFALPGPPPPPVATAAPDGAGEKPPERPAVGPVLPLGRLQATPGARLVSQGADAMRDADGLARRALGEGIPPPPAPGRADDFRWPRGGG</sequence>
<evidence type="ECO:0000313" key="2">
    <source>
        <dbReference type="EMBL" id="MFC3266245.1"/>
    </source>
</evidence>
<evidence type="ECO:0008006" key="4">
    <source>
        <dbReference type="Google" id="ProtNLM"/>
    </source>
</evidence>
<gene>
    <name evidence="2" type="ORF">ACFOEX_07755</name>
</gene>
<dbReference type="SUPFAM" id="SSF52266">
    <property type="entry name" value="SGNH hydrolase"/>
    <property type="match status" value="1"/>
</dbReference>
<accession>A0ABV7LE67</accession>
<feature type="compositionally biased region" description="Basic and acidic residues" evidence="1">
    <location>
        <begin position="391"/>
        <end position="403"/>
    </location>
</feature>
<feature type="region of interest" description="Disordered" evidence="1">
    <location>
        <begin position="63"/>
        <end position="128"/>
    </location>
</feature>
<feature type="compositionally biased region" description="Basic and acidic residues" evidence="1">
    <location>
        <begin position="415"/>
        <end position="426"/>
    </location>
</feature>
<dbReference type="Gene3D" id="3.40.50.1110">
    <property type="entry name" value="SGNH hydrolase"/>
    <property type="match status" value="1"/>
</dbReference>
<name>A0ABV7LE67_9HYPH</name>